<protein>
    <submittedName>
        <fullName evidence="2">Uncharacterized protein</fullName>
    </submittedName>
</protein>
<dbReference type="EnsemblPlants" id="MELO3C033065.2.1">
    <property type="protein sequence ID" value="MELO3C033065.2.1"/>
    <property type="gene ID" value="MELO3C033065.2"/>
</dbReference>
<feature type="region of interest" description="Disordered" evidence="1">
    <location>
        <begin position="1"/>
        <end position="20"/>
    </location>
</feature>
<dbReference type="Gramene" id="MELO3C033065.2.1">
    <property type="protein sequence ID" value="MELO3C033065.2.1"/>
    <property type="gene ID" value="MELO3C033065.2"/>
</dbReference>
<proteinExistence type="predicted"/>
<accession>A0A9I9EFI8</accession>
<evidence type="ECO:0000256" key="1">
    <source>
        <dbReference type="SAM" id="MobiDB-lite"/>
    </source>
</evidence>
<sequence>MKKEEKERKKKGRMGLGKAVSQVDNTHSSLSQTFFFGGLALSSSFVPSFIHSPLFHPRF</sequence>
<organism evidence="2">
    <name type="scientific">Cucumis melo</name>
    <name type="common">Muskmelon</name>
    <dbReference type="NCBI Taxonomy" id="3656"/>
    <lineage>
        <taxon>Eukaryota</taxon>
        <taxon>Viridiplantae</taxon>
        <taxon>Streptophyta</taxon>
        <taxon>Embryophyta</taxon>
        <taxon>Tracheophyta</taxon>
        <taxon>Spermatophyta</taxon>
        <taxon>Magnoliopsida</taxon>
        <taxon>eudicotyledons</taxon>
        <taxon>Gunneridae</taxon>
        <taxon>Pentapetalae</taxon>
        <taxon>rosids</taxon>
        <taxon>fabids</taxon>
        <taxon>Cucurbitales</taxon>
        <taxon>Cucurbitaceae</taxon>
        <taxon>Benincaseae</taxon>
        <taxon>Cucumis</taxon>
    </lineage>
</organism>
<reference evidence="2" key="1">
    <citation type="submission" date="2023-03" db="UniProtKB">
        <authorList>
            <consortium name="EnsemblPlants"/>
        </authorList>
    </citation>
    <scope>IDENTIFICATION</scope>
</reference>
<name>A0A9I9EFI8_CUCME</name>
<evidence type="ECO:0000313" key="2">
    <source>
        <dbReference type="EnsemblPlants" id="MELO3C033065.2.1"/>
    </source>
</evidence>
<dbReference type="AlphaFoldDB" id="A0A9I9EFI8"/>